<dbReference type="EMBL" id="BARW01010434">
    <property type="protein sequence ID" value="GAI76226.1"/>
    <property type="molecule type" value="Genomic_DNA"/>
</dbReference>
<gene>
    <name evidence="2" type="ORF">S12H4_20548</name>
</gene>
<accession>X1SAS7</accession>
<reference evidence="2" key="1">
    <citation type="journal article" date="2014" name="Front. Microbiol.">
        <title>High frequency of phylogenetically diverse reductive dehalogenase-homologous genes in deep subseafloor sedimentary metagenomes.</title>
        <authorList>
            <person name="Kawai M."/>
            <person name="Futagami T."/>
            <person name="Toyoda A."/>
            <person name="Takaki Y."/>
            <person name="Nishi S."/>
            <person name="Hori S."/>
            <person name="Arai W."/>
            <person name="Tsubouchi T."/>
            <person name="Morono Y."/>
            <person name="Uchiyama I."/>
            <person name="Ito T."/>
            <person name="Fujiyama A."/>
            <person name="Inagaki F."/>
            <person name="Takami H."/>
        </authorList>
    </citation>
    <scope>NUCLEOTIDE SEQUENCE</scope>
    <source>
        <strain evidence="2">Expedition CK06-06</strain>
    </source>
</reference>
<feature type="non-terminal residue" evidence="2">
    <location>
        <position position="102"/>
    </location>
</feature>
<dbReference type="AlphaFoldDB" id="X1SAS7"/>
<keyword evidence="1" id="KW-1133">Transmembrane helix</keyword>
<proteinExistence type="predicted"/>
<organism evidence="2">
    <name type="scientific">marine sediment metagenome</name>
    <dbReference type="NCBI Taxonomy" id="412755"/>
    <lineage>
        <taxon>unclassified sequences</taxon>
        <taxon>metagenomes</taxon>
        <taxon>ecological metagenomes</taxon>
    </lineage>
</organism>
<sequence>MPAKDALKKVFPVILLTVVVAISVTLLTFTDRLTRDKIEYQKEQKIQSMLFEIFPNMSRYDFEDDIYTIYSNGDKVGYAFLAVGKGYGGDIDILVGLEDETT</sequence>
<protein>
    <recommendedName>
        <fullName evidence="3">FMN-binding domain-containing protein</fullName>
    </recommendedName>
</protein>
<evidence type="ECO:0008006" key="3">
    <source>
        <dbReference type="Google" id="ProtNLM"/>
    </source>
</evidence>
<keyword evidence="1" id="KW-0812">Transmembrane</keyword>
<feature type="transmembrane region" description="Helical" evidence="1">
    <location>
        <begin position="12"/>
        <end position="29"/>
    </location>
</feature>
<evidence type="ECO:0000313" key="2">
    <source>
        <dbReference type="EMBL" id="GAI76226.1"/>
    </source>
</evidence>
<keyword evidence="1" id="KW-0472">Membrane</keyword>
<comment type="caution">
    <text evidence="2">The sequence shown here is derived from an EMBL/GenBank/DDBJ whole genome shotgun (WGS) entry which is preliminary data.</text>
</comment>
<name>X1SAS7_9ZZZZ</name>
<evidence type="ECO:0000256" key="1">
    <source>
        <dbReference type="SAM" id="Phobius"/>
    </source>
</evidence>